<dbReference type="InterPro" id="IPR012340">
    <property type="entry name" value="NA-bd_OB-fold"/>
</dbReference>
<name>A0AAN7W4W1_9PEZI</name>
<organism evidence="9 10">
    <name type="scientific">Elasticomyces elasticus</name>
    <dbReference type="NCBI Taxonomy" id="574655"/>
    <lineage>
        <taxon>Eukaryota</taxon>
        <taxon>Fungi</taxon>
        <taxon>Dikarya</taxon>
        <taxon>Ascomycota</taxon>
        <taxon>Pezizomycotina</taxon>
        <taxon>Dothideomycetes</taxon>
        <taxon>Dothideomycetidae</taxon>
        <taxon>Mycosphaerellales</taxon>
        <taxon>Teratosphaeriaceae</taxon>
        <taxon>Elasticomyces</taxon>
    </lineage>
</organism>
<dbReference type="PANTHER" id="PTHR12709:SF1">
    <property type="entry name" value="DNA-DIRECTED RNA POLYMERASE III SUBUNIT RPC8"/>
    <property type="match status" value="1"/>
</dbReference>
<sequence length="230" mass="25746">MYTLVTVADVVEIHPRDFHKPSKRAIEDWINTKYADKVIHKIGLCVGFHSLISASEGLIGHGTGIVNVNVDFRLVVFRPFKGEIIRGTISSSNESGIHMSMGFFEDIVAPAALLFAPSQTELEEGGSRTWVWKADENDFYFDRTEKCLMRVEQETWTDLSPQMKKLDEDFDMEARDAAGLRSCPYRLTVSMALTGLGPDLWWLGEQAEAAEEAAKAPENVEETNEVEMAA</sequence>
<evidence type="ECO:0000256" key="6">
    <source>
        <dbReference type="RuleBase" id="RU369086"/>
    </source>
</evidence>
<dbReference type="InterPro" id="IPR036898">
    <property type="entry name" value="RNA_pol_Rpb7-like_N_sf"/>
</dbReference>
<evidence type="ECO:0000313" key="9">
    <source>
        <dbReference type="EMBL" id="KAK5691441.1"/>
    </source>
</evidence>
<dbReference type="CDD" id="cd04330">
    <property type="entry name" value="RNAP_III_Rpc25_N"/>
    <property type="match status" value="1"/>
</dbReference>
<dbReference type="FunFam" id="3.30.1490.120:FF:000001">
    <property type="entry name" value="DNA-directed RNA polymerase II subunit RPB7"/>
    <property type="match status" value="1"/>
</dbReference>
<evidence type="ECO:0000256" key="5">
    <source>
        <dbReference type="ARBA" id="ARBA00023242"/>
    </source>
</evidence>
<feature type="domain" description="RNA polymerase Rpb7-like N-terminal" evidence="7">
    <location>
        <begin position="9"/>
        <end position="64"/>
    </location>
</feature>
<dbReference type="PANTHER" id="PTHR12709">
    <property type="entry name" value="DNA-DIRECTED RNA POLYMERASE II, III"/>
    <property type="match status" value="1"/>
</dbReference>
<dbReference type="SUPFAM" id="SSF50249">
    <property type="entry name" value="Nucleic acid-binding proteins"/>
    <property type="match status" value="1"/>
</dbReference>
<evidence type="ECO:0000259" key="8">
    <source>
        <dbReference type="Pfam" id="PF08292"/>
    </source>
</evidence>
<dbReference type="Pfam" id="PF08292">
    <property type="entry name" value="RNA_pol_Rbc25"/>
    <property type="match status" value="1"/>
</dbReference>
<dbReference type="GO" id="GO:0005666">
    <property type="term" value="C:RNA polymerase III complex"/>
    <property type="evidence" value="ECO:0007669"/>
    <property type="project" value="TreeGrafter"/>
</dbReference>
<keyword evidence="4 6" id="KW-0804">Transcription</keyword>
<comment type="similarity">
    <text evidence="2">Belongs to the eukaryotic RPB7/RPC8 RNA polymerase subunit family.</text>
</comment>
<dbReference type="GO" id="GO:0006384">
    <property type="term" value="P:transcription initiation at RNA polymerase III promoter"/>
    <property type="evidence" value="ECO:0007669"/>
    <property type="project" value="TreeGrafter"/>
</dbReference>
<comment type="subcellular location">
    <subcellularLocation>
        <location evidence="1 6">Nucleus</location>
    </subcellularLocation>
</comment>
<dbReference type="SUPFAM" id="SSF88798">
    <property type="entry name" value="N-terminal, heterodimerisation domain of RBP7 (RpoE)"/>
    <property type="match status" value="1"/>
</dbReference>
<evidence type="ECO:0000259" key="7">
    <source>
        <dbReference type="Pfam" id="PF03876"/>
    </source>
</evidence>
<dbReference type="AlphaFoldDB" id="A0AAN7W4W1"/>
<keyword evidence="5 6" id="KW-0539">Nucleus</keyword>
<protein>
    <recommendedName>
        <fullName evidence="6">DNA-directed RNA polymerase subunit</fullName>
    </recommendedName>
</protein>
<dbReference type="InterPro" id="IPR005576">
    <property type="entry name" value="Rpb7-like_N"/>
</dbReference>
<evidence type="ECO:0000256" key="2">
    <source>
        <dbReference type="ARBA" id="ARBA00009307"/>
    </source>
</evidence>
<proteinExistence type="inferred from homology"/>
<comment type="caution">
    <text evidence="9">The sequence shown here is derived from an EMBL/GenBank/DDBJ whole genome shotgun (WGS) entry which is preliminary data.</text>
</comment>
<dbReference type="GO" id="GO:0055029">
    <property type="term" value="C:nuclear DNA-directed RNA polymerase complex"/>
    <property type="evidence" value="ECO:0007669"/>
    <property type="project" value="UniProtKB-ARBA"/>
</dbReference>
<dbReference type="Pfam" id="PF03876">
    <property type="entry name" value="SHS2_Rpb7-N"/>
    <property type="match status" value="1"/>
</dbReference>
<dbReference type="InterPro" id="IPR045113">
    <property type="entry name" value="Rpb7-like"/>
</dbReference>
<dbReference type="Proteomes" id="UP001310594">
    <property type="component" value="Unassembled WGS sequence"/>
</dbReference>
<feature type="domain" description="RNA polymerase III subunit Rpc25" evidence="8">
    <location>
        <begin position="83"/>
        <end position="202"/>
    </location>
</feature>
<evidence type="ECO:0000256" key="1">
    <source>
        <dbReference type="ARBA" id="ARBA00004123"/>
    </source>
</evidence>
<evidence type="ECO:0000256" key="3">
    <source>
        <dbReference type="ARBA" id="ARBA00022478"/>
    </source>
</evidence>
<comment type="function">
    <text evidence="6">DNA-dependent RNA polymerase which catalyzes the transcription of DNA into RNA using the four ribonucleoside triphosphates as substrates.</text>
</comment>
<evidence type="ECO:0000313" key="10">
    <source>
        <dbReference type="Proteomes" id="UP001310594"/>
    </source>
</evidence>
<dbReference type="EMBL" id="JAVRQU010000021">
    <property type="protein sequence ID" value="KAK5691441.1"/>
    <property type="molecule type" value="Genomic_DNA"/>
</dbReference>
<gene>
    <name evidence="9" type="primary">rpc25</name>
    <name evidence="9" type="ORF">LTR97_011434</name>
</gene>
<evidence type="ECO:0000256" key="4">
    <source>
        <dbReference type="ARBA" id="ARBA00023163"/>
    </source>
</evidence>
<dbReference type="Gene3D" id="2.40.50.140">
    <property type="entry name" value="Nucleic acid-binding proteins"/>
    <property type="match status" value="1"/>
</dbReference>
<dbReference type="InterPro" id="IPR013238">
    <property type="entry name" value="RNA_pol_III_Rbc25"/>
</dbReference>
<accession>A0AAN7W4W1</accession>
<keyword evidence="3 6" id="KW-0240">DNA-directed RNA polymerase</keyword>
<reference evidence="9" key="1">
    <citation type="submission" date="2023-08" db="EMBL/GenBank/DDBJ databases">
        <title>Black Yeasts Isolated from many extreme environments.</title>
        <authorList>
            <person name="Coleine C."/>
            <person name="Stajich J.E."/>
            <person name="Selbmann L."/>
        </authorList>
    </citation>
    <scope>NUCLEOTIDE SEQUENCE</scope>
    <source>
        <strain evidence="9">CCFEE 5810</strain>
    </source>
</reference>
<dbReference type="Gene3D" id="3.30.1490.120">
    <property type="entry name" value="RNA polymerase Rpb7-like, N-terminal domain"/>
    <property type="match status" value="1"/>
</dbReference>